<dbReference type="AlphaFoldDB" id="U4LNK6"/>
<keyword evidence="2" id="KW-1185">Reference proteome</keyword>
<name>U4LNK6_PYROM</name>
<dbReference type="eggNOG" id="ENOG502T0CE">
    <property type="taxonomic scope" value="Eukaryota"/>
</dbReference>
<dbReference type="OrthoDB" id="2910287at2759"/>
<evidence type="ECO:0000313" key="1">
    <source>
        <dbReference type="EMBL" id="CCX33528.1"/>
    </source>
</evidence>
<evidence type="ECO:0000313" key="2">
    <source>
        <dbReference type="Proteomes" id="UP000018144"/>
    </source>
</evidence>
<sequence>MVTSSFQHSNSDTIKNSHNNIMQLSSFIIVLGAIAPAFAAPILDQLLQSAASPLSSISVLPTSVREALVSADDTTALSFLQPNSAKPQSSSGTFTTASAQQQDPLPYAFYCENPNFDGSCQYGVMTRESLLQCFPVSENLNDKISSYRVGQGCCGFYRNGGCDDRLFTADRRSDAKLGPEHDNQISSYKCNFTCDGL</sequence>
<organism evidence="1 2">
    <name type="scientific">Pyronema omphalodes (strain CBS 100304)</name>
    <name type="common">Pyronema confluens</name>
    <dbReference type="NCBI Taxonomy" id="1076935"/>
    <lineage>
        <taxon>Eukaryota</taxon>
        <taxon>Fungi</taxon>
        <taxon>Dikarya</taxon>
        <taxon>Ascomycota</taxon>
        <taxon>Pezizomycotina</taxon>
        <taxon>Pezizomycetes</taxon>
        <taxon>Pezizales</taxon>
        <taxon>Pyronemataceae</taxon>
        <taxon>Pyronema</taxon>
    </lineage>
</organism>
<dbReference type="Gene3D" id="2.60.20.10">
    <property type="entry name" value="Crystallins"/>
    <property type="match status" value="1"/>
</dbReference>
<reference evidence="1 2" key="1">
    <citation type="journal article" date="2013" name="PLoS Genet.">
        <title>The genome and development-dependent transcriptomes of Pyronema confluens: a window into fungal evolution.</title>
        <authorList>
            <person name="Traeger S."/>
            <person name="Altegoer F."/>
            <person name="Freitag M."/>
            <person name="Gabaldon T."/>
            <person name="Kempken F."/>
            <person name="Kumar A."/>
            <person name="Marcet-Houben M."/>
            <person name="Poggeler S."/>
            <person name="Stajich J.E."/>
            <person name="Nowrousian M."/>
        </authorList>
    </citation>
    <scope>NUCLEOTIDE SEQUENCE [LARGE SCALE GENOMIC DNA]</scope>
    <source>
        <strain evidence="2">CBS 100304</strain>
        <tissue evidence="1">Vegetative mycelium</tissue>
    </source>
</reference>
<dbReference type="Proteomes" id="UP000018144">
    <property type="component" value="Unassembled WGS sequence"/>
</dbReference>
<dbReference type="EMBL" id="HF936132">
    <property type="protein sequence ID" value="CCX33528.1"/>
    <property type="molecule type" value="Genomic_DNA"/>
</dbReference>
<accession>U4LNK6</accession>
<gene>
    <name evidence="1" type="ORF">PCON_01370</name>
</gene>
<proteinExistence type="predicted"/>
<protein>
    <submittedName>
        <fullName evidence="1">Uncharacterized protein</fullName>
    </submittedName>
</protein>